<evidence type="ECO:0000256" key="4">
    <source>
        <dbReference type="ARBA" id="ARBA00022532"/>
    </source>
</evidence>
<dbReference type="GO" id="GO:0006097">
    <property type="term" value="P:glyoxylate cycle"/>
    <property type="evidence" value="ECO:0007669"/>
    <property type="project" value="UniProtKB-UniRule"/>
</dbReference>
<comment type="cofactor">
    <cofactor evidence="1 11">
        <name>Mg(2+)</name>
        <dbReference type="ChEBI" id="CHEBI:18420"/>
    </cofactor>
</comment>
<evidence type="ECO:0000256" key="14">
    <source>
        <dbReference type="RuleBase" id="RU003572"/>
    </source>
</evidence>
<accession>A0A927CV15</accession>
<feature type="domain" description="Malate synthase G alpha-beta insertion" evidence="17">
    <location>
        <begin position="159"/>
        <end position="234"/>
    </location>
</feature>
<proteinExistence type="inferred from homology"/>
<dbReference type="HAMAP" id="MF_00641">
    <property type="entry name" value="Malate_synth_G"/>
    <property type="match status" value="1"/>
</dbReference>
<dbReference type="InterPro" id="IPR048356">
    <property type="entry name" value="MS_N"/>
</dbReference>
<evidence type="ECO:0000313" key="19">
    <source>
        <dbReference type="EMBL" id="MBD3107986.1"/>
    </source>
</evidence>
<feature type="domain" description="Malate synthase TIM barrel" evidence="15">
    <location>
        <begin position="336"/>
        <end position="571"/>
    </location>
</feature>
<evidence type="ECO:0000256" key="13">
    <source>
        <dbReference type="PIRSR" id="PIRSR601465-50"/>
    </source>
</evidence>
<feature type="binding site" evidence="11">
    <location>
        <position position="312"/>
    </location>
    <ligand>
        <name>acetyl-CoA</name>
        <dbReference type="ChEBI" id="CHEBI:57288"/>
    </ligand>
</feature>
<comment type="caution">
    <text evidence="19">The sequence shown here is derived from an EMBL/GenBank/DDBJ whole genome shotgun (WGS) entry which is preliminary data.</text>
</comment>
<feature type="binding site" evidence="11">
    <location>
        <position position="459"/>
    </location>
    <ligand>
        <name>Mg(2+)</name>
        <dbReference type="ChEBI" id="CHEBI:18420"/>
    </ligand>
</feature>
<dbReference type="Proteomes" id="UP000602076">
    <property type="component" value="Unassembled WGS sequence"/>
</dbReference>
<keyword evidence="7 11" id="KW-0460">Magnesium</keyword>
<keyword evidence="19" id="KW-0012">Acyltransferase</keyword>
<dbReference type="FunFam" id="3.20.20.360:FF:000002">
    <property type="entry name" value="Malate synthase G"/>
    <property type="match status" value="1"/>
</dbReference>
<evidence type="ECO:0000259" key="17">
    <source>
        <dbReference type="Pfam" id="PF20658"/>
    </source>
</evidence>
<keyword evidence="4 11" id="KW-0816">Tricarboxylic acid cycle</keyword>
<reference evidence="19" key="1">
    <citation type="submission" date="2020-09" db="EMBL/GenBank/DDBJ databases">
        <title>Bacillus faecalis sp. nov., a moderately halophilic bacterium isolated from cow faeces.</title>
        <authorList>
            <person name="Jiang L."/>
            <person name="Lee J."/>
        </authorList>
    </citation>
    <scope>NUCLEOTIDE SEQUENCE</scope>
    <source>
        <strain evidence="19">AGMB 02131</strain>
    </source>
</reference>
<comment type="function">
    <text evidence="10 11">Involved in the glycolate utilization. Catalyzes the condensation and subsequent hydrolysis of acetyl-coenzyme A (acetyl-CoA) and glyoxylate to form malate and CoA.</text>
</comment>
<dbReference type="InterPro" id="IPR001465">
    <property type="entry name" value="Malate_synthase_TIM"/>
</dbReference>
<dbReference type="AlphaFoldDB" id="A0A927CV15"/>
<feature type="active site" description="Proton donor" evidence="11 13">
    <location>
        <position position="630"/>
    </location>
</feature>
<dbReference type="GO" id="GO:0005829">
    <property type="term" value="C:cytosol"/>
    <property type="evidence" value="ECO:0007669"/>
    <property type="project" value="TreeGrafter"/>
</dbReference>
<keyword evidence="20" id="KW-1185">Reference proteome</keyword>
<dbReference type="InterPro" id="IPR048355">
    <property type="entry name" value="MS_C"/>
</dbReference>
<evidence type="ECO:0000256" key="3">
    <source>
        <dbReference type="ARBA" id="ARBA00022490"/>
    </source>
</evidence>
<evidence type="ECO:0000259" key="16">
    <source>
        <dbReference type="Pfam" id="PF20656"/>
    </source>
</evidence>
<dbReference type="NCBIfam" id="NF002825">
    <property type="entry name" value="PRK02999.1"/>
    <property type="match status" value="1"/>
</dbReference>
<comment type="pathway">
    <text evidence="11 14">Carbohydrate metabolism; glyoxylate cycle; (S)-malate from isocitrate: step 2/2.</text>
</comment>
<comment type="subcellular location">
    <subcellularLocation>
        <location evidence="11 14">Cytoplasm</location>
    </subcellularLocation>
</comment>
<dbReference type="Pfam" id="PF20658">
    <property type="entry name" value="MSG_insertion"/>
    <property type="match status" value="1"/>
</dbReference>
<keyword evidence="3 11" id="KW-0963">Cytoplasm</keyword>
<dbReference type="InterPro" id="IPR048357">
    <property type="entry name" value="MSG_insertion"/>
</dbReference>
<keyword evidence="8 11" id="KW-0558">Oxidation</keyword>
<dbReference type="GO" id="GO:0009986">
    <property type="term" value="C:cell surface"/>
    <property type="evidence" value="ECO:0007669"/>
    <property type="project" value="UniProtKB-ARBA"/>
</dbReference>
<dbReference type="RefSeq" id="WP_190997527.1">
    <property type="nucleotide sequence ID" value="NZ_JACXSI010000012.1"/>
</dbReference>
<evidence type="ECO:0000256" key="6">
    <source>
        <dbReference type="ARBA" id="ARBA00022723"/>
    </source>
</evidence>
<feature type="active site" description="Proton acceptor" evidence="11 13">
    <location>
        <position position="339"/>
    </location>
</feature>
<feature type="domain" description="Malate synthase N-terminal" evidence="16">
    <location>
        <begin position="18"/>
        <end position="71"/>
    </location>
</feature>
<dbReference type="GO" id="GO:0006099">
    <property type="term" value="P:tricarboxylic acid cycle"/>
    <property type="evidence" value="ECO:0007669"/>
    <property type="project" value="UniProtKB-KW"/>
</dbReference>
<feature type="binding site" evidence="11">
    <location>
        <position position="540"/>
    </location>
    <ligand>
        <name>acetyl-CoA</name>
        <dbReference type="ChEBI" id="CHEBI:57288"/>
    </ligand>
</feature>
<dbReference type="GO" id="GO:0000287">
    <property type="term" value="F:magnesium ion binding"/>
    <property type="evidence" value="ECO:0007669"/>
    <property type="project" value="TreeGrafter"/>
</dbReference>
<evidence type="ECO:0000256" key="11">
    <source>
        <dbReference type="HAMAP-Rule" id="MF_00641"/>
    </source>
</evidence>
<feature type="binding site" evidence="11">
    <location>
        <begin position="456"/>
        <end position="459"/>
    </location>
    <ligand>
        <name>glyoxylate</name>
        <dbReference type="ChEBI" id="CHEBI:36655"/>
    </ligand>
</feature>
<dbReference type="GO" id="GO:0009436">
    <property type="term" value="P:glyoxylate catabolic process"/>
    <property type="evidence" value="ECO:0007669"/>
    <property type="project" value="TreeGrafter"/>
</dbReference>
<evidence type="ECO:0000259" key="15">
    <source>
        <dbReference type="Pfam" id="PF01274"/>
    </source>
</evidence>
<evidence type="ECO:0000256" key="7">
    <source>
        <dbReference type="ARBA" id="ARBA00022842"/>
    </source>
</evidence>
<dbReference type="InterPro" id="IPR011076">
    <property type="entry name" value="Malate_synth_sf"/>
</dbReference>
<evidence type="ECO:0000256" key="8">
    <source>
        <dbReference type="ARBA" id="ARBA00023097"/>
    </source>
</evidence>
<evidence type="ECO:0000256" key="10">
    <source>
        <dbReference type="ARBA" id="ARBA00054368"/>
    </source>
</evidence>
<dbReference type="Pfam" id="PF20656">
    <property type="entry name" value="MS_N"/>
    <property type="match status" value="1"/>
</dbReference>
<dbReference type="Pfam" id="PF01274">
    <property type="entry name" value="MS_TIM-barrel"/>
    <property type="match status" value="1"/>
</dbReference>
<evidence type="ECO:0000256" key="9">
    <source>
        <dbReference type="ARBA" id="ARBA00047918"/>
    </source>
</evidence>
<feature type="binding site" evidence="11">
    <location>
        <begin position="124"/>
        <end position="125"/>
    </location>
    <ligand>
        <name>acetyl-CoA</name>
        <dbReference type="ChEBI" id="CHEBI:57288"/>
    </ligand>
</feature>
<feature type="binding site" evidence="11">
    <location>
        <position position="339"/>
    </location>
    <ligand>
        <name>glyoxylate</name>
        <dbReference type="ChEBI" id="CHEBI:36655"/>
    </ligand>
</feature>
<feature type="binding site" evidence="11">
    <location>
        <position position="431"/>
    </location>
    <ligand>
        <name>Mg(2+)</name>
        <dbReference type="ChEBI" id="CHEBI:18420"/>
    </ligand>
</feature>
<evidence type="ECO:0000259" key="18">
    <source>
        <dbReference type="Pfam" id="PF20659"/>
    </source>
</evidence>
<keyword evidence="6 11" id="KW-0479">Metal-binding</keyword>
<dbReference type="PANTHER" id="PTHR42739:SF1">
    <property type="entry name" value="MALATE SYNTHASE G"/>
    <property type="match status" value="1"/>
</dbReference>
<sequence>MSNYVKTGQLQVAEELFSFVNKEVIPGSGVTEEQFWADFEAIITDLTPVNKQLLAERDELQAKINAYHKENGGKIKIEAYKAFLTSIGYLEEEGEDFQIGTENVDEEIALQAGPQLVVPVNNARYAINAANARWGSLYDALYGTNAISEEDGADRAGGYNPVRGGKVIAFARNFLNETIALQGGSHNDAVSYSIEDGKLAVTLNNGSVVGLVNPEKLAGFQGTEEEPSAILFKNNGLHFEIQIDRNHPIGKDDDAGIKDILVESAITAIMDCEDSVAAVDAEDKVEVYRNWLGLMKGDLAATFTKGSKEVTRTLNPDRQYNAVNGGEFSLNGRALMFVRNVGHLMTNSAILDADGNEVQEGIMDGVITSLIAKHTLLGNAKYSNTSKGSIYIVKPKMHGPKEVAFANTLFNRIEDMLGLERHTLKIGVMDEERRTSVNLKACIREVKDRVVFINTGFLDRTGDEIHTSMEAGVMIRKNEMKASQWLQAYEKANVFTGLDTGFKGRAQIGKGMWAMPDLMAEMMEQKIGHLKAGANTAWVPSNTAATLHALHYHQLNVPSVQDELAKQSASQLDAILNVPLAENPNWSKEEIQEELDNNAQSILGYVVRWVEQGIGCSKVPDIYNVALMEDRATLRISSQILANWLHHGILTEEQIEESLKRMAILVDKQNEGDEAYYPMSPNYDDSVAFQAARDLVLLGYEQPNGYTEPILHRRRIEAKEKFAIKQ</sequence>
<evidence type="ECO:0000256" key="2">
    <source>
        <dbReference type="ARBA" id="ARBA00022435"/>
    </source>
</evidence>
<dbReference type="Gene3D" id="3.20.20.360">
    <property type="entry name" value="Malate synthase, domain 3"/>
    <property type="match status" value="2"/>
</dbReference>
<evidence type="ECO:0000313" key="20">
    <source>
        <dbReference type="Proteomes" id="UP000602076"/>
    </source>
</evidence>
<comment type="subunit">
    <text evidence="11">Monomer.</text>
</comment>
<comment type="caution">
    <text evidence="11">Lacks conserved residue(s) required for the propagation of feature annotation.</text>
</comment>
<dbReference type="InterPro" id="IPR044856">
    <property type="entry name" value="Malate_synth_C_sf"/>
</dbReference>
<feature type="modified residue" description="Cysteine sulfenic acid (-SOH)" evidence="11">
    <location>
        <position position="616"/>
    </location>
</feature>
<dbReference type="EC" id="2.3.3.9" evidence="11 12"/>
<dbReference type="InterPro" id="IPR006253">
    <property type="entry name" value="Malate_synthG"/>
</dbReference>
<keyword evidence="5 11" id="KW-0808">Transferase</keyword>
<name>A0A927CV15_9BACI</name>
<dbReference type="PANTHER" id="PTHR42739">
    <property type="entry name" value="MALATE SYNTHASE G"/>
    <property type="match status" value="1"/>
</dbReference>
<dbReference type="Gene3D" id="1.20.1220.12">
    <property type="entry name" value="Malate synthase, domain III"/>
    <property type="match status" value="1"/>
</dbReference>
<comment type="catalytic activity">
    <reaction evidence="9 11 14">
        <text>glyoxylate + acetyl-CoA + H2O = (S)-malate + CoA + H(+)</text>
        <dbReference type="Rhea" id="RHEA:18181"/>
        <dbReference type="ChEBI" id="CHEBI:15377"/>
        <dbReference type="ChEBI" id="CHEBI:15378"/>
        <dbReference type="ChEBI" id="CHEBI:15589"/>
        <dbReference type="ChEBI" id="CHEBI:36655"/>
        <dbReference type="ChEBI" id="CHEBI:57287"/>
        <dbReference type="ChEBI" id="CHEBI:57288"/>
        <dbReference type="EC" id="2.3.3.9"/>
    </reaction>
</comment>
<dbReference type="GO" id="GO:0004474">
    <property type="term" value="F:malate synthase activity"/>
    <property type="evidence" value="ECO:0007669"/>
    <property type="project" value="UniProtKB-UniRule"/>
</dbReference>
<evidence type="ECO:0000256" key="1">
    <source>
        <dbReference type="ARBA" id="ARBA00001946"/>
    </source>
</evidence>
<evidence type="ECO:0000256" key="5">
    <source>
        <dbReference type="ARBA" id="ARBA00022679"/>
    </source>
</evidence>
<feature type="binding site" evidence="11">
    <location>
        <position position="117"/>
    </location>
    <ligand>
        <name>acetyl-CoA</name>
        <dbReference type="ChEBI" id="CHEBI:57288"/>
    </ligand>
</feature>
<feature type="binding site" evidence="11">
    <location>
        <position position="431"/>
    </location>
    <ligand>
        <name>glyoxylate</name>
        <dbReference type="ChEBI" id="CHEBI:36655"/>
    </ligand>
</feature>
<evidence type="ECO:0000256" key="12">
    <source>
        <dbReference type="NCBIfam" id="TIGR01345"/>
    </source>
</evidence>
<protein>
    <recommendedName>
        <fullName evidence="11 12">Malate synthase G</fullName>
        <ecNumber evidence="11 12">2.3.3.9</ecNumber>
    </recommendedName>
</protein>
<dbReference type="EMBL" id="JACXSI010000012">
    <property type="protein sequence ID" value="MBD3107986.1"/>
    <property type="molecule type" value="Genomic_DNA"/>
</dbReference>
<dbReference type="NCBIfam" id="TIGR01345">
    <property type="entry name" value="malate_syn_G"/>
    <property type="match status" value="1"/>
</dbReference>
<comment type="similarity">
    <text evidence="11 14">Belongs to the malate synthase family. GlcB subfamily.</text>
</comment>
<dbReference type="InterPro" id="IPR046363">
    <property type="entry name" value="MS_N_TIM-barrel_dom"/>
</dbReference>
<dbReference type="Pfam" id="PF20659">
    <property type="entry name" value="MS_C"/>
    <property type="match status" value="1"/>
</dbReference>
<keyword evidence="2 11" id="KW-0329">Glyoxylate bypass</keyword>
<feature type="domain" description="Malate synthase C-terminal" evidence="18">
    <location>
        <begin position="590"/>
        <end position="694"/>
    </location>
</feature>
<feature type="binding site" evidence="11">
    <location>
        <position position="275"/>
    </location>
    <ligand>
        <name>acetyl-CoA</name>
        <dbReference type="ChEBI" id="CHEBI:57288"/>
    </ligand>
</feature>
<gene>
    <name evidence="11" type="primary">glcB</name>
    <name evidence="19" type="ORF">IEO70_06370</name>
</gene>
<dbReference type="SUPFAM" id="SSF51645">
    <property type="entry name" value="Malate synthase G"/>
    <property type="match status" value="1"/>
</dbReference>
<organism evidence="19 20">
    <name type="scientific">Peribacillus faecalis</name>
    <dbReference type="NCBI Taxonomy" id="2772559"/>
    <lineage>
        <taxon>Bacteria</taxon>
        <taxon>Bacillati</taxon>
        <taxon>Bacillota</taxon>
        <taxon>Bacilli</taxon>
        <taxon>Bacillales</taxon>
        <taxon>Bacillaceae</taxon>
        <taxon>Peribacillus</taxon>
    </lineage>
</organism>